<dbReference type="PANTHER" id="PTHR22722:SF14">
    <property type="entry name" value="MEGALIN, ISOFORM A"/>
    <property type="match status" value="1"/>
</dbReference>
<dbReference type="SUPFAM" id="SSF57196">
    <property type="entry name" value="EGF/Laminin"/>
    <property type="match status" value="2"/>
</dbReference>
<gene>
    <name evidence="21" type="ORF">ACEWY4_015011</name>
</gene>
<dbReference type="CDD" id="cd00112">
    <property type="entry name" value="LDLa"/>
    <property type="match status" value="4"/>
</dbReference>
<feature type="disulfide bond" evidence="15">
    <location>
        <begin position="166"/>
        <end position="184"/>
    </location>
</feature>
<evidence type="ECO:0000256" key="17">
    <source>
        <dbReference type="SAM" id="Phobius"/>
    </source>
</evidence>
<keyword evidence="8" id="KW-0677">Repeat</keyword>
<dbReference type="InterPro" id="IPR002172">
    <property type="entry name" value="LDrepeatLR_classA_rpt"/>
</dbReference>
<feature type="disulfide bond" evidence="15">
    <location>
        <begin position="105"/>
        <end position="117"/>
    </location>
</feature>
<evidence type="ECO:0000256" key="18">
    <source>
        <dbReference type="SAM" id="SignalP"/>
    </source>
</evidence>
<comment type="caution">
    <text evidence="15">Lacks conserved residue(s) required for the propagation of feature annotation.</text>
</comment>
<dbReference type="InterPro" id="IPR036055">
    <property type="entry name" value="LDL_receptor-like_sf"/>
</dbReference>
<feature type="disulfide bond" evidence="15">
    <location>
        <begin position="34"/>
        <end position="52"/>
    </location>
</feature>
<feature type="disulfide bond" evidence="15">
    <location>
        <begin position="124"/>
        <end position="139"/>
    </location>
</feature>
<feature type="domain" description="EGF-like calcium-binding" evidence="19">
    <location>
        <begin position="234"/>
        <end position="273"/>
    </location>
</feature>
<evidence type="ECO:0000256" key="8">
    <source>
        <dbReference type="ARBA" id="ARBA00022737"/>
    </source>
</evidence>
<feature type="domain" description="EGF-like calcium-binding" evidence="19">
    <location>
        <begin position="194"/>
        <end position="233"/>
    </location>
</feature>
<evidence type="ECO:0000256" key="10">
    <source>
        <dbReference type="ARBA" id="ARBA00022989"/>
    </source>
</evidence>
<feature type="domain" description="EGF-like" evidence="20">
    <location>
        <begin position="237"/>
        <end position="273"/>
    </location>
</feature>
<evidence type="ECO:0000256" key="1">
    <source>
        <dbReference type="ARBA" id="ARBA00004251"/>
    </source>
</evidence>
<dbReference type="FunFam" id="2.10.25.10:FF:000009">
    <property type="entry name" value="Low-density lipoprotein receptor isoform 1"/>
    <property type="match status" value="1"/>
</dbReference>
<feature type="domain" description="EGF-like" evidence="20">
    <location>
        <begin position="158"/>
        <end position="194"/>
    </location>
</feature>
<dbReference type="InterPro" id="IPR000152">
    <property type="entry name" value="EGF-type_Asp/Asn_hydroxyl_site"/>
</dbReference>
<feature type="disulfide bond" evidence="15">
    <location>
        <begin position="178"/>
        <end position="193"/>
    </location>
</feature>
<dbReference type="InterPro" id="IPR001881">
    <property type="entry name" value="EGF-like_Ca-bd_dom"/>
</dbReference>
<keyword evidence="9" id="KW-0106">Calcium</keyword>
<evidence type="ECO:0000256" key="2">
    <source>
        <dbReference type="ARBA" id="ARBA00009939"/>
    </source>
</evidence>
<feature type="disulfide bond" evidence="15">
    <location>
        <begin position="27"/>
        <end position="39"/>
    </location>
</feature>
<feature type="signal peptide" evidence="18">
    <location>
        <begin position="1"/>
        <end position="21"/>
    </location>
</feature>
<dbReference type="InterPro" id="IPR000033">
    <property type="entry name" value="LDLR_classB_rpt"/>
</dbReference>
<evidence type="ECO:0008006" key="23">
    <source>
        <dbReference type="Google" id="ProtNLM"/>
    </source>
</evidence>
<dbReference type="EMBL" id="JBHFQA010000012">
    <property type="protein sequence ID" value="KAL2090323.1"/>
    <property type="molecule type" value="Genomic_DNA"/>
</dbReference>
<comment type="similarity">
    <text evidence="2">Belongs to the LDLR family.</text>
</comment>
<feature type="repeat" description="LDL-receptor class B" evidence="16">
    <location>
        <begin position="363"/>
        <end position="404"/>
    </location>
</feature>
<feature type="repeat" description="LDL-receptor class B" evidence="16">
    <location>
        <begin position="405"/>
        <end position="448"/>
    </location>
</feature>
<dbReference type="SMART" id="SM00179">
    <property type="entry name" value="EGF_CA"/>
    <property type="match status" value="2"/>
</dbReference>
<evidence type="ECO:0000256" key="14">
    <source>
        <dbReference type="ARBA" id="ARBA00023180"/>
    </source>
</evidence>
<feature type="disulfide bond" evidence="15">
    <location>
        <begin position="71"/>
        <end position="89"/>
    </location>
</feature>
<dbReference type="Proteomes" id="UP001591681">
    <property type="component" value="Unassembled WGS sequence"/>
</dbReference>
<dbReference type="FunFam" id="4.10.400.10:FF:000113">
    <property type="entry name" value="Low-density lipoprotein receptor-related protein 8"/>
    <property type="match status" value="1"/>
</dbReference>
<comment type="subcellular location">
    <subcellularLocation>
        <location evidence="1">Cell membrane</location>
        <topology evidence="1">Single-pass type I membrane protein</topology>
    </subcellularLocation>
</comment>
<protein>
    <recommendedName>
        <fullName evidence="23">Very low-density lipoprotein receptor</fullName>
    </recommendedName>
</protein>
<dbReference type="SUPFAM" id="SSF57424">
    <property type="entry name" value="LDL receptor-like module"/>
    <property type="match status" value="4"/>
</dbReference>
<feature type="disulfide bond" evidence="15">
    <location>
        <begin position="46"/>
        <end position="61"/>
    </location>
</feature>
<dbReference type="FunFam" id="4.10.400.10:FF:000034">
    <property type="entry name" value="Low-density lipoprotein receptor-related protein 2"/>
    <property type="match status" value="1"/>
</dbReference>
<evidence type="ECO:0000256" key="12">
    <source>
        <dbReference type="ARBA" id="ARBA00023157"/>
    </source>
</evidence>
<keyword evidence="11 17" id="KW-0472">Membrane</keyword>
<dbReference type="PANTHER" id="PTHR22722">
    <property type="entry name" value="LOW-DENSITY LIPOPROTEIN RECEPTOR-RELATED PROTEIN 2-RELATED"/>
    <property type="match status" value="1"/>
</dbReference>
<dbReference type="PROSITE" id="PS50068">
    <property type="entry name" value="LDLRA_2"/>
    <property type="match status" value="4"/>
</dbReference>
<dbReference type="InterPro" id="IPR023415">
    <property type="entry name" value="LDLR_class-A_CS"/>
</dbReference>
<dbReference type="GO" id="GO:0005886">
    <property type="term" value="C:plasma membrane"/>
    <property type="evidence" value="ECO:0007669"/>
    <property type="project" value="UniProtKB-SubCell"/>
</dbReference>
<proteinExistence type="inferred from homology"/>
<keyword evidence="6 17" id="KW-0812">Transmembrane</keyword>
<evidence type="ECO:0000313" key="22">
    <source>
        <dbReference type="Proteomes" id="UP001591681"/>
    </source>
</evidence>
<evidence type="ECO:0000259" key="20">
    <source>
        <dbReference type="SMART" id="SM00181"/>
    </source>
</evidence>
<evidence type="ECO:0000256" key="3">
    <source>
        <dbReference type="ARBA" id="ARBA00022475"/>
    </source>
</evidence>
<dbReference type="InterPro" id="IPR051221">
    <property type="entry name" value="LDLR-related"/>
</dbReference>
<dbReference type="AlphaFoldDB" id="A0ABD1JTV5"/>
<feature type="domain" description="EGF-like" evidence="20">
    <location>
        <begin position="104"/>
        <end position="140"/>
    </location>
</feature>
<dbReference type="SUPFAM" id="SSF63825">
    <property type="entry name" value="YWTD domain"/>
    <property type="match status" value="1"/>
</dbReference>
<keyword evidence="12 15" id="KW-1015">Disulfide bond</keyword>
<dbReference type="Pfam" id="PF00057">
    <property type="entry name" value="Ldl_recept_a"/>
    <property type="match status" value="4"/>
</dbReference>
<dbReference type="GO" id="GO:0006897">
    <property type="term" value="P:endocytosis"/>
    <property type="evidence" value="ECO:0007669"/>
    <property type="project" value="UniProtKB-KW"/>
</dbReference>
<dbReference type="FunFam" id="2.120.10.30:FF:000241">
    <property type="entry name" value="Low-density lipoprotein receptor-related protein 6"/>
    <property type="match status" value="1"/>
</dbReference>
<keyword evidence="22" id="KW-1185">Reference proteome</keyword>
<evidence type="ECO:0000256" key="5">
    <source>
        <dbReference type="ARBA" id="ARBA00022583"/>
    </source>
</evidence>
<evidence type="ECO:0000256" key="11">
    <source>
        <dbReference type="ARBA" id="ARBA00023136"/>
    </source>
</evidence>
<evidence type="ECO:0000256" key="7">
    <source>
        <dbReference type="ARBA" id="ARBA00022729"/>
    </source>
</evidence>
<accession>A0ABD1JTV5</accession>
<evidence type="ECO:0000259" key="19">
    <source>
        <dbReference type="SMART" id="SM00179"/>
    </source>
</evidence>
<keyword evidence="10 17" id="KW-1133">Transmembrane helix</keyword>
<dbReference type="PROSITE" id="PS01209">
    <property type="entry name" value="LDLRA_1"/>
    <property type="match status" value="3"/>
</dbReference>
<evidence type="ECO:0000256" key="13">
    <source>
        <dbReference type="ARBA" id="ARBA00023170"/>
    </source>
</evidence>
<keyword evidence="5" id="KW-0254">Endocytosis</keyword>
<evidence type="ECO:0000256" key="9">
    <source>
        <dbReference type="ARBA" id="ARBA00022837"/>
    </source>
</evidence>
<evidence type="ECO:0000256" key="6">
    <source>
        <dbReference type="ARBA" id="ARBA00022692"/>
    </source>
</evidence>
<dbReference type="PRINTS" id="PR00261">
    <property type="entry name" value="LDLRECEPTOR"/>
</dbReference>
<feature type="domain" description="EGF-like" evidence="20">
    <location>
        <begin position="197"/>
        <end position="233"/>
    </location>
</feature>
<sequence length="739" mass="80037">MGHLDANFVLIHILLWTLCSGTFNHTCTRSQFACTNKECIPRIWVCDGHQDCENGSDETICRHRPCTGFICADGQCVALSELCDGHADCDDGSDELPESCGLPRCKRDEYACANRRCVSSAFLCDKMDDCGDGSDELSCETSRRNPPSSSAPPLHGDLCAPAEFRCGGGECIPHAFRCDHSEDCADGSDERDCDKNECLEKNGGCSHLCVDQPMGFLCDCPPGMRLAGDGHCEEIDECLSSDVCSQICVHTNGTLACACHEGYTRGHHTGECIATGDRAVIAFSSSAGLRSTDPLGQEYRQVAGSPASTGPVAVLVANRTLYWAATEHGAIYRMWLEGKAPQTELLLRSHGTILGMAVDWLHHLLYWTNTNTHSLNVASLDGAKRRLLVGDLSKPTGVAVEPLEGLLFWADAGAKPRIERASLDGRGRTALVTSALQAPVAIAVDLPRRLLYWADAGTRSISRVSFDGRQRKTVLESNGYLDQPSGLAVFEGHVFWTDQASGTLCRADRDSSSSALVRLDRGVFPGGLTVVHPVLQPQGATQCGFCQSGCVAEFFETGVPHFTCSSSRDSPGTPLHPSLTSDLSEASFAWLVSTIVLLSLLLLGLLCWWRRLHLRSTRGGPSPHTAAPSLGESCDPLMPSVALKVSGCTPNPAPKLTDTHSHTHRRTHVLYILRRTHTHSDTHTESHSDTHTHRHTHTLTHSPCYTHTLSGILSHMCRHWPDQLCTDLSRPCTSAGLAP</sequence>
<feature type="chain" id="PRO_5044781417" description="Very low-density lipoprotein receptor" evidence="18">
    <location>
        <begin position="22"/>
        <end position="739"/>
    </location>
</feature>
<dbReference type="SMART" id="SM00135">
    <property type="entry name" value="LY"/>
    <property type="match status" value="5"/>
</dbReference>
<dbReference type="Pfam" id="PF00058">
    <property type="entry name" value="Ldl_recept_b"/>
    <property type="match status" value="3"/>
</dbReference>
<dbReference type="PROSITE" id="PS51120">
    <property type="entry name" value="LDLRB"/>
    <property type="match status" value="3"/>
</dbReference>
<dbReference type="SMART" id="SM00181">
    <property type="entry name" value="EGF"/>
    <property type="match status" value="4"/>
</dbReference>
<keyword evidence="13" id="KW-0675">Receptor</keyword>
<dbReference type="InterPro" id="IPR011042">
    <property type="entry name" value="6-blade_b-propeller_TolB-like"/>
</dbReference>
<dbReference type="InterPro" id="IPR000742">
    <property type="entry name" value="EGF"/>
</dbReference>
<dbReference type="Pfam" id="PF14670">
    <property type="entry name" value="FXa_inhibition"/>
    <property type="match status" value="1"/>
</dbReference>
<organism evidence="21 22">
    <name type="scientific">Coilia grayii</name>
    <name type="common">Gray's grenadier anchovy</name>
    <dbReference type="NCBI Taxonomy" id="363190"/>
    <lineage>
        <taxon>Eukaryota</taxon>
        <taxon>Metazoa</taxon>
        <taxon>Chordata</taxon>
        <taxon>Craniata</taxon>
        <taxon>Vertebrata</taxon>
        <taxon>Euteleostomi</taxon>
        <taxon>Actinopterygii</taxon>
        <taxon>Neopterygii</taxon>
        <taxon>Teleostei</taxon>
        <taxon>Clupei</taxon>
        <taxon>Clupeiformes</taxon>
        <taxon>Clupeoidei</taxon>
        <taxon>Engraulidae</taxon>
        <taxon>Coilinae</taxon>
        <taxon>Coilia</taxon>
    </lineage>
</organism>
<keyword evidence="3" id="KW-1003">Cell membrane</keyword>
<feature type="disulfide bond" evidence="15">
    <location>
        <begin position="159"/>
        <end position="171"/>
    </location>
</feature>
<keyword evidence="7 18" id="KW-0732">Signal</keyword>
<evidence type="ECO:0000256" key="15">
    <source>
        <dbReference type="PROSITE-ProRule" id="PRU00124"/>
    </source>
</evidence>
<evidence type="ECO:0000256" key="4">
    <source>
        <dbReference type="ARBA" id="ARBA00022536"/>
    </source>
</evidence>
<feature type="disulfide bond" evidence="15">
    <location>
        <begin position="112"/>
        <end position="130"/>
    </location>
</feature>
<dbReference type="FunFam" id="4.10.400.10:FF:000009">
    <property type="entry name" value="Low-density lipoprotein receptor-related protein 1"/>
    <property type="match status" value="1"/>
</dbReference>
<dbReference type="SMART" id="SM00192">
    <property type="entry name" value="LDLa"/>
    <property type="match status" value="4"/>
</dbReference>
<evidence type="ECO:0000256" key="16">
    <source>
        <dbReference type="PROSITE-ProRule" id="PRU00461"/>
    </source>
</evidence>
<evidence type="ECO:0000313" key="21">
    <source>
        <dbReference type="EMBL" id="KAL2090323.1"/>
    </source>
</evidence>
<dbReference type="Gene3D" id="2.10.25.10">
    <property type="entry name" value="Laminin"/>
    <property type="match status" value="2"/>
</dbReference>
<dbReference type="Gene3D" id="2.120.10.30">
    <property type="entry name" value="TolB, C-terminal domain"/>
    <property type="match status" value="1"/>
</dbReference>
<feature type="transmembrane region" description="Helical" evidence="17">
    <location>
        <begin position="588"/>
        <end position="609"/>
    </location>
</feature>
<feature type="repeat" description="LDL-receptor class B" evidence="16">
    <location>
        <begin position="449"/>
        <end position="493"/>
    </location>
</feature>
<dbReference type="PROSITE" id="PS00010">
    <property type="entry name" value="ASX_HYDROXYL"/>
    <property type="match status" value="1"/>
</dbReference>
<dbReference type="CDD" id="cd00054">
    <property type="entry name" value="EGF_CA"/>
    <property type="match status" value="1"/>
</dbReference>
<comment type="caution">
    <text evidence="21">The sequence shown here is derived from an EMBL/GenBank/DDBJ whole genome shotgun (WGS) entry which is preliminary data.</text>
</comment>
<keyword evidence="14" id="KW-0325">Glycoprotein</keyword>
<reference evidence="21 22" key="1">
    <citation type="submission" date="2024-09" db="EMBL/GenBank/DDBJ databases">
        <title>A chromosome-level genome assembly of Gray's grenadier anchovy, Coilia grayii.</title>
        <authorList>
            <person name="Fu Z."/>
        </authorList>
    </citation>
    <scope>NUCLEOTIDE SEQUENCE [LARGE SCALE GENOMIC DNA]</scope>
    <source>
        <strain evidence="21">G4</strain>
        <tissue evidence="21">Muscle</tissue>
    </source>
</reference>
<dbReference type="Gene3D" id="4.10.400.10">
    <property type="entry name" value="Low-density Lipoprotein Receptor"/>
    <property type="match status" value="4"/>
</dbReference>
<name>A0ABD1JTV5_9TELE</name>
<keyword evidence="4" id="KW-0245">EGF-like domain</keyword>